<dbReference type="InterPro" id="IPR050336">
    <property type="entry name" value="Chromosome_partition/occlusion"/>
</dbReference>
<dbReference type="GO" id="GO:0005694">
    <property type="term" value="C:chromosome"/>
    <property type="evidence" value="ECO:0007669"/>
    <property type="project" value="TreeGrafter"/>
</dbReference>
<accession>A0AAE3JYU1</accession>
<dbReference type="PANTHER" id="PTHR33375">
    <property type="entry name" value="CHROMOSOME-PARTITIONING PROTEIN PARB-RELATED"/>
    <property type="match status" value="1"/>
</dbReference>
<dbReference type="InterPro" id="IPR045721">
    <property type="entry name" value="DUF6075"/>
</dbReference>
<protein>
    <submittedName>
        <fullName evidence="2">ParB/RepB/Spo0J family partition protein</fullName>
    </submittedName>
</protein>
<comment type="caution">
    <text evidence="2">The sequence shown here is derived from an EMBL/GenBank/DDBJ whole genome shotgun (WGS) entry which is preliminary data.</text>
</comment>
<dbReference type="InterPro" id="IPR003115">
    <property type="entry name" value="ParB_N"/>
</dbReference>
<dbReference type="Pfam" id="PF19552">
    <property type="entry name" value="DUF6075"/>
    <property type="match status" value="1"/>
</dbReference>
<dbReference type="RefSeq" id="WP_173859893.1">
    <property type="nucleotide sequence ID" value="NZ_JAAIUA010000050.1"/>
</dbReference>
<dbReference type="PANTHER" id="PTHR33375:SF1">
    <property type="entry name" value="CHROMOSOME-PARTITIONING PROTEIN PARB-RELATED"/>
    <property type="match status" value="1"/>
</dbReference>
<dbReference type="GO" id="GO:0007059">
    <property type="term" value="P:chromosome segregation"/>
    <property type="evidence" value="ECO:0007669"/>
    <property type="project" value="TreeGrafter"/>
</dbReference>
<feature type="domain" description="ParB-like N-terminal" evidence="1">
    <location>
        <begin position="37"/>
        <end position="131"/>
    </location>
</feature>
<evidence type="ECO:0000313" key="3">
    <source>
        <dbReference type="Proteomes" id="UP001199915"/>
    </source>
</evidence>
<dbReference type="Gene3D" id="3.90.1530.30">
    <property type="match status" value="1"/>
</dbReference>
<evidence type="ECO:0000313" key="2">
    <source>
        <dbReference type="EMBL" id="MCG4767332.1"/>
    </source>
</evidence>
<dbReference type="Pfam" id="PF02195">
    <property type="entry name" value="ParB_N"/>
    <property type="match status" value="1"/>
</dbReference>
<gene>
    <name evidence="2" type="ORF">L0N21_17795</name>
</gene>
<dbReference type="EMBL" id="JAKNFS010000043">
    <property type="protein sequence ID" value="MCG4767332.1"/>
    <property type="molecule type" value="Genomic_DNA"/>
</dbReference>
<dbReference type="SMART" id="SM00470">
    <property type="entry name" value="ParB"/>
    <property type="match status" value="1"/>
</dbReference>
<proteinExistence type="predicted"/>
<dbReference type="Gene3D" id="1.10.10.2830">
    <property type="match status" value="1"/>
</dbReference>
<dbReference type="InterPro" id="IPR036086">
    <property type="entry name" value="ParB/Sulfiredoxin_sf"/>
</dbReference>
<reference evidence="2" key="1">
    <citation type="submission" date="2022-01" db="EMBL/GenBank/DDBJ databases">
        <title>Collection of gut derived symbiotic bacterial strains cultured from healthy donors.</title>
        <authorList>
            <person name="Lin H."/>
            <person name="Kohout C."/>
            <person name="Waligurski E."/>
            <person name="Pamer E.G."/>
        </authorList>
    </citation>
    <scope>NUCLEOTIDE SEQUENCE</scope>
    <source>
        <strain evidence="2">DFI.5.49</strain>
    </source>
</reference>
<dbReference type="Proteomes" id="UP001199915">
    <property type="component" value="Unassembled WGS sequence"/>
</dbReference>
<evidence type="ECO:0000259" key="1">
    <source>
        <dbReference type="SMART" id="SM00470"/>
    </source>
</evidence>
<dbReference type="SUPFAM" id="SSF110849">
    <property type="entry name" value="ParB/Sulfiredoxin"/>
    <property type="match status" value="1"/>
</dbReference>
<organism evidence="2 3">
    <name type="scientific">Fusicatenibacter saccharivorans</name>
    <dbReference type="NCBI Taxonomy" id="1150298"/>
    <lineage>
        <taxon>Bacteria</taxon>
        <taxon>Bacillati</taxon>
        <taxon>Bacillota</taxon>
        <taxon>Clostridia</taxon>
        <taxon>Lachnospirales</taxon>
        <taxon>Lachnospiraceae</taxon>
        <taxon>Fusicatenibacter</taxon>
    </lineage>
</organism>
<name>A0AAE3JYU1_9FIRM</name>
<sequence>MANLNAILKNKMGLSAEQAKKSKVLASLSGSYRQNMKSIHYSQLVPNTNQFYTEKELEDLADIIQILGGVAQNLLVRKKDAEQYEILAGHRRWRASQIVVQRGFPEYAYLPCLVIECNDDVAELLLILTNSSARNDLNGYEQMMQVVRLKELLPKINKDETLKGRILRKEIALSTKRSESTVQNLMFTAKHLSEDGMQAFREEKLTPAAALYLAKQSKEDQKDLVQKEFFTVAAMEGYLASKSVTQEIPSKQPTKEGKRNPNLKPCKTGLSKSGACGSAAYCEAPYSCCKECKKECSLRCGWIREEIDDIPEKHQGPEPYVAVPAEKTESKRQVENLSDFPEEGIRFTSSEHKKAYYDSLQKFSAPDSADKALCYCINLMQSTRSHVTEIFDFEQKCLKTECLKAGWQTSSSEKAIRMAFNLFSGEIPTVDYEDKVDNQLKECQNYTVNELFYSSFAPYFWQAVQLRYPEYTK</sequence>
<dbReference type="AlphaFoldDB" id="A0AAE3JYU1"/>